<dbReference type="EC" id="3.6.1.27" evidence="1"/>
<evidence type="ECO:0000313" key="5">
    <source>
        <dbReference type="EMBL" id="GAM56023.1"/>
    </source>
</evidence>
<dbReference type="PANTHER" id="PTHR14969">
    <property type="entry name" value="SPHINGOSINE-1-PHOSPHATE PHOSPHOHYDROLASE"/>
    <property type="match status" value="1"/>
</dbReference>
<organism evidence="6 7">
    <name type="scientific">Vibrio ishigakensis</name>
    <dbReference type="NCBI Taxonomy" id="1481914"/>
    <lineage>
        <taxon>Bacteria</taxon>
        <taxon>Pseudomonadati</taxon>
        <taxon>Pseudomonadota</taxon>
        <taxon>Gammaproteobacteria</taxon>
        <taxon>Vibrionales</taxon>
        <taxon>Vibrionaceae</taxon>
        <taxon>Vibrio</taxon>
    </lineage>
</organism>
<accession>A0A0B8PJG5</accession>
<dbReference type="AlphaFoldDB" id="A0A0B8PJG5"/>
<dbReference type="EMBL" id="BBSA01000015">
    <property type="protein sequence ID" value="GAM64817.1"/>
    <property type="molecule type" value="Genomic_DNA"/>
</dbReference>
<accession>A0A0B8NY81</accession>
<evidence type="ECO:0000313" key="6">
    <source>
        <dbReference type="EMBL" id="GAM64817.1"/>
    </source>
</evidence>
<comment type="catalytic activity">
    <reaction evidence="3">
        <text>di-trans,octa-cis-undecaprenyl diphosphate + H2O = di-trans,octa-cis-undecaprenyl phosphate + phosphate + H(+)</text>
        <dbReference type="Rhea" id="RHEA:28094"/>
        <dbReference type="ChEBI" id="CHEBI:15377"/>
        <dbReference type="ChEBI" id="CHEBI:15378"/>
        <dbReference type="ChEBI" id="CHEBI:43474"/>
        <dbReference type="ChEBI" id="CHEBI:58405"/>
        <dbReference type="ChEBI" id="CHEBI:60392"/>
        <dbReference type="EC" id="3.6.1.27"/>
    </reaction>
</comment>
<dbReference type="CDD" id="cd03394">
    <property type="entry name" value="PAP2_like_5"/>
    <property type="match status" value="1"/>
</dbReference>
<evidence type="ECO:0000313" key="7">
    <source>
        <dbReference type="Proteomes" id="UP000031670"/>
    </source>
</evidence>
<reference evidence="6 7" key="2">
    <citation type="submission" date="2015-01" db="EMBL/GenBank/DDBJ databases">
        <title>Vibrio sp. C5 JCM 19232 whole genome shotgun sequence.</title>
        <authorList>
            <person name="Sawabe T."/>
            <person name="Meirelles P."/>
            <person name="Feng G."/>
            <person name="Sayaka M."/>
            <person name="Hattori M."/>
            <person name="Ohkuma M."/>
        </authorList>
    </citation>
    <scope>NUCLEOTIDE SEQUENCE [LARGE SCALE GENOMIC DNA]</scope>
    <source>
        <strain evidence="6 7">JCM19232</strain>
    </source>
</reference>
<evidence type="ECO:0000259" key="4">
    <source>
        <dbReference type="SMART" id="SM00014"/>
    </source>
</evidence>
<dbReference type="PANTHER" id="PTHR14969:SF13">
    <property type="entry name" value="AT30094P"/>
    <property type="match status" value="1"/>
</dbReference>
<reference evidence="7 8" key="3">
    <citation type="submission" date="2015-01" db="EMBL/GenBank/DDBJ databases">
        <authorList>
            <consortium name="NBRP consortium"/>
            <person name="Sawabe T."/>
            <person name="Meirelles P."/>
            <person name="Feng G."/>
            <person name="Sayaka M."/>
            <person name="Hattori M."/>
            <person name="Ohkuma M."/>
        </authorList>
    </citation>
    <scope>NUCLEOTIDE SEQUENCE [LARGE SCALE GENOMIC DNA]</scope>
    <source>
        <strain evidence="8">JCM 19231</strain>
        <strain evidence="5">JCM19231</strain>
        <strain evidence="6 7">JCM19232</strain>
    </source>
</reference>
<comment type="caution">
    <text evidence="6">The sequence shown here is derived from an EMBL/GenBank/DDBJ whole genome shotgun (WGS) entry which is preliminary data.</text>
</comment>
<feature type="domain" description="Phosphatidic acid phosphatase type 2/haloperoxidase" evidence="4">
    <location>
        <begin position="36"/>
        <end position="132"/>
    </location>
</feature>
<evidence type="ECO:0000256" key="2">
    <source>
        <dbReference type="ARBA" id="ARBA00032707"/>
    </source>
</evidence>
<proteinExistence type="predicted"/>
<dbReference type="InterPro" id="IPR036938">
    <property type="entry name" value="PAP2/HPO_sf"/>
</dbReference>
<dbReference type="SMART" id="SM00014">
    <property type="entry name" value="acidPPc"/>
    <property type="match status" value="1"/>
</dbReference>
<name>A0A0B8PJG5_9VIBR</name>
<keyword evidence="8" id="KW-1185">Reference proteome</keyword>
<dbReference type="GO" id="GO:0050380">
    <property type="term" value="F:undecaprenyl-diphosphatase activity"/>
    <property type="evidence" value="ECO:0007669"/>
    <property type="project" value="UniProtKB-EC"/>
</dbReference>
<dbReference type="InterPro" id="IPR000326">
    <property type="entry name" value="PAP2/HPO"/>
</dbReference>
<evidence type="ECO:0000256" key="3">
    <source>
        <dbReference type="ARBA" id="ARBA00047594"/>
    </source>
</evidence>
<dbReference type="Gene3D" id="1.20.144.10">
    <property type="entry name" value="Phosphatidic acid phosphatase type 2/haloperoxidase"/>
    <property type="match status" value="1"/>
</dbReference>
<dbReference type="SUPFAM" id="SSF48317">
    <property type="entry name" value="Acid phosphatase/Vanadium-dependent haloperoxidase"/>
    <property type="match status" value="1"/>
</dbReference>
<protein>
    <recommendedName>
        <fullName evidence="1">undecaprenyl-diphosphate phosphatase</fullName>
        <ecNumber evidence="1">3.6.1.27</ecNumber>
    </recommendedName>
    <alternativeName>
        <fullName evidence="2">Undecaprenyl pyrophosphate phosphatase</fullName>
    </alternativeName>
</protein>
<dbReference type="Proteomes" id="UP000031671">
    <property type="component" value="Unassembled WGS sequence"/>
</dbReference>
<evidence type="ECO:0000256" key="1">
    <source>
        <dbReference type="ARBA" id="ARBA00012374"/>
    </source>
</evidence>
<reference evidence="5 8" key="1">
    <citation type="submission" date="2015-01" db="EMBL/GenBank/DDBJ databases">
        <title>Vibrio sp. C1 JCM 19231 whole genome shotgun sequence.</title>
        <authorList>
            <person name="Sawabe T."/>
            <person name="Meirelles P."/>
            <person name="Feng G."/>
            <person name="Sayaka M."/>
            <person name="Hattori M."/>
            <person name="Ohkuma M."/>
        </authorList>
    </citation>
    <scope>NUCLEOTIDE SEQUENCE [LARGE SCALE GENOMIC DNA]</scope>
    <source>
        <strain evidence="8">JCM 19231</strain>
        <strain evidence="5">JCM19231</strain>
    </source>
</reference>
<dbReference type="Proteomes" id="UP000031670">
    <property type="component" value="Unassembled WGS sequence"/>
</dbReference>
<dbReference type="EMBL" id="BBRZ01000022">
    <property type="protein sequence ID" value="GAM56023.1"/>
    <property type="molecule type" value="Genomic_DNA"/>
</dbReference>
<gene>
    <name evidence="5" type="ORF">JCM19231_5660</name>
    <name evidence="6" type="ORF">JCM19232_3110</name>
</gene>
<sequence length="161" mass="17244">MAGCKTETAGDIGQFLIPLTALGVSWYKDDTEGMGQLGKGVLYTGLATHGLKLLIEAERPNGKNFNSFPSGHTSAAFSGAAFLHHRYGWEYGLPAYMAASYVGYSRVYATKHWKADVLAGAALAITVSYLVTSKYQDPNLSVAPYQPCGTDAQGISLSYTF</sequence>
<evidence type="ECO:0000313" key="8">
    <source>
        <dbReference type="Proteomes" id="UP000031671"/>
    </source>
</evidence>
<dbReference type="Pfam" id="PF01569">
    <property type="entry name" value="PAP2"/>
    <property type="match status" value="1"/>
</dbReference>